<reference evidence="8 9" key="1">
    <citation type="submission" date="2006-06" db="EMBL/GenBank/DDBJ databases">
        <authorList>
            <person name="Moran M.A."/>
            <person name="Ferriera S."/>
            <person name="Johnson J."/>
            <person name="Kravitz S."/>
            <person name="Beeson K."/>
            <person name="Sutton G."/>
            <person name="Rogers Y.-H."/>
            <person name="Friedman R."/>
            <person name="Frazier M."/>
            <person name="Venter J.C."/>
        </authorList>
    </citation>
    <scope>NUCLEOTIDE SEQUENCE [LARGE SCALE GENOMIC DNA]</scope>
    <source>
        <strain evidence="8 9">E-37</strain>
    </source>
</reference>
<evidence type="ECO:0000259" key="7">
    <source>
        <dbReference type="Pfam" id="PF02525"/>
    </source>
</evidence>
<comment type="cofactor">
    <cofactor evidence="6">
        <name>FMN</name>
        <dbReference type="ChEBI" id="CHEBI:58210"/>
    </cofactor>
    <text evidence="6">Binds 1 FMN per subunit.</text>
</comment>
<dbReference type="EMBL" id="AAYA01000017">
    <property type="protein sequence ID" value="EBA06317.1"/>
    <property type="molecule type" value="Genomic_DNA"/>
</dbReference>
<comment type="subunit">
    <text evidence="6">Homodimer.</text>
</comment>
<comment type="function">
    <text evidence="6">Also exhibits azoreductase activity. Catalyzes the reductive cleavage of the azo bond in aromatic azo compounds to the corresponding amines.</text>
</comment>
<dbReference type="GO" id="GO:0016655">
    <property type="term" value="F:oxidoreductase activity, acting on NAD(P)H, quinone or similar compound as acceptor"/>
    <property type="evidence" value="ECO:0007669"/>
    <property type="project" value="InterPro"/>
</dbReference>
<dbReference type="Pfam" id="PF02525">
    <property type="entry name" value="Flavodoxin_2"/>
    <property type="match status" value="1"/>
</dbReference>
<dbReference type="PANTHER" id="PTHR43741:SF2">
    <property type="entry name" value="FMN-DEPENDENT NADH:QUINONE OXIDOREDUCTASE"/>
    <property type="match status" value="1"/>
</dbReference>
<keyword evidence="1 6" id="KW-0285">Flavoprotein</keyword>
<dbReference type="eggNOG" id="COG1182">
    <property type="taxonomic scope" value="Bacteria"/>
</dbReference>
<accession>A3K9E5</accession>
<comment type="caution">
    <text evidence="8">The sequence shown here is derived from an EMBL/GenBank/DDBJ whole genome shotgun (WGS) entry which is preliminary data.</text>
</comment>
<keyword evidence="3 6" id="KW-0560">Oxidoreductase</keyword>
<dbReference type="SUPFAM" id="SSF52218">
    <property type="entry name" value="Flavoproteins"/>
    <property type="match status" value="1"/>
</dbReference>
<feature type="domain" description="Flavodoxin-like fold" evidence="7">
    <location>
        <begin position="19"/>
        <end position="204"/>
    </location>
</feature>
<dbReference type="GO" id="GO:0009055">
    <property type="term" value="F:electron transfer activity"/>
    <property type="evidence" value="ECO:0007669"/>
    <property type="project" value="UniProtKB-UniRule"/>
</dbReference>
<dbReference type="InterPro" id="IPR050104">
    <property type="entry name" value="FMN-dep_NADH:Q_OxRdtase_AzoR1"/>
</dbReference>
<comment type="function">
    <text evidence="6">Quinone reductase that provides resistance to thiol-specific stress caused by electrophilic quinones.</text>
</comment>
<dbReference type="EC" id="1.7.1.17" evidence="6"/>
<comment type="catalytic activity">
    <reaction evidence="6">
        <text>2 a quinone + NADH + H(+) = 2 a 1,4-benzosemiquinone + NAD(+)</text>
        <dbReference type="Rhea" id="RHEA:65952"/>
        <dbReference type="ChEBI" id="CHEBI:15378"/>
        <dbReference type="ChEBI" id="CHEBI:57540"/>
        <dbReference type="ChEBI" id="CHEBI:57945"/>
        <dbReference type="ChEBI" id="CHEBI:132124"/>
        <dbReference type="ChEBI" id="CHEBI:134225"/>
    </reaction>
</comment>
<dbReference type="PANTHER" id="PTHR43741">
    <property type="entry name" value="FMN-DEPENDENT NADH-AZOREDUCTASE 1"/>
    <property type="match status" value="1"/>
</dbReference>
<feature type="binding site" evidence="6">
    <location>
        <begin position="32"/>
        <end position="34"/>
    </location>
    <ligand>
        <name>FMN</name>
        <dbReference type="ChEBI" id="CHEBI:58210"/>
    </ligand>
</feature>
<evidence type="ECO:0000256" key="2">
    <source>
        <dbReference type="ARBA" id="ARBA00022643"/>
    </source>
</evidence>
<evidence type="ECO:0000313" key="8">
    <source>
        <dbReference type="EMBL" id="EBA06317.1"/>
    </source>
</evidence>
<evidence type="ECO:0000313" key="9">
    <source>
        <dbReference type="Proteomes" id="UP000005713"/>
    </source>
</evidence>
<keyword evidence="9" id="KW-1185">Reference proteome</keyword>
<keyword evidence="2 6" id="KW-0288">FMN</keyword>
<dbReference type="EC" id="1.6.5.-" evidence="6"/>
<organism evidence="8 9">
    <name type="scientific">Sagittula stellata (strain ATCC 700073 / DSM 11524 / E-37)</name>
    <dbReference type="NCBI Taxonomy" id="388399"/>
    <lineage>
        <taxon>Bacteria</taxon>
        <taxon>Pseudomonadati</taxon>
        <taxon>Pseudomonadota</taxon>
        <taxon>Alphaproteobacteria</taxon>
        <taxon>Rhodobacterales</taxon>
        <taxon>Roseobacteraceae</taxon>
        <taxon>Sagittula</taxon>
    </lineage>
</organism>
<keyword evidence="4 6" id="KW-0520">NAD</keyword>
<comment type="catalytic activity">
    <reaction evidence="5">
        <text>N,N-dimethyl-1,4-phenylenediamine + anthranilate + 2 NAD(+) = 2-(4-dimethylaminophenyl)diazenylbenzoate + 2 NADH + 2 H(+)</text>
        <dbReference type="Rhea" id="RHEA:55872"/>
        <dbReference type="ChEBI" id="CHEBI:15378"/>
        <dbReference type="ChEBI" id="CHEBI:15783"/>
        <dbReference type="ChEBI" id="CHEBI:16567"/>
        <dbReference type="ChEBI" id="CHEBI:57540"/>
        <dbReference type="ChEBI" id="CHEBI:57945"/>
        <dbReference type="ChEBI" id="CHEBI:71579"/>
        <dbReference type="EC" id="1.7.1.17"/>
    </reaction>
    <physiologicalReaction direction="right-to-left" evidence="5">
        <dbReference type="Rhea" id="RHEA:55874"/>
    </physiologicalReaction>
</comment>
<evidence type="ECO:0000256" key="5">
    <source>
        <dbReference type="ARBA" id="ARBA00048542"/>
    </source>
</evidence>
<name>A3K9E5_SAGS3</name>
<dbReference type="Gene3D" id="3.40.50.360">
    <property type="match status" value="1"/>
</dbReference>
<feature type="binding site" evidence="6">
    <location>
        <position position="26"/>
    </location>
    <ligand>
        <name>FMN</name>
        <dbReference type="ChEBI" id="CHEBI:58210"/>
    </ligand>
</feature>
<protein>
    <recommendedName>
        <fullName evidence="6">FMN dependent NADH:quinone oxidoreductase</fullName>
        <ecNumber evidence="6">1.6.5.-</ecNumber>
    </recommendedName>
    <alternativeName>
        <fullName evidence="6">Azo-dye reductase</fullName>
    </alternativeName>
    <alternativeName>
        <fullName evidence="6">FMN-dependent NADH-azo compound oxidoreductase</fullName>
    </alternativeName>
    <alternativeName>
        <fullName evidence="6">FMN-dependent NADH-azoreductase</fullName>
        <ecNumber evidence="6">1.7.1.17</ecNumber>
    </alternativeName>
</protein>
<dbReference type="InterPro" id="IPR029039">
    <property type="entry name" value="Flavoprotein-like_sf"/>
</dbReference>
<comment type="caution">
    <text evidence="6">Lacks conserved residue(s) required for the propagation of feature annotation.</text>
</comment>
<evidence type="ECO:0000256" key="4">
    <source>
        <dbReference type="ARBA" id="ARBA00023027"/>
    </source>
</evidence>
<proteinExistence type="inferred from homology"/>
<dbReference type="GO" id="GO:0016652">
    <property type="term" value="F:oxidoreductase activity, acting on NAD(P)H as acceptor"/>
    <property type="evidence" value="ECO:0007669"/>
    <property type="project" value="UniProtKB-UniRule"/>
</dbReference>
<sequence>MNGRVHKPNIGQEIPMTQTLLRIDASARHENSTSRSLADRVAERLRPAKTITRDLSEEVIPQLDAGWLHAMSTETDARSPEQHDRMALSDQLISEVQEADTLLIAMPIYNFSVPASLKSWFDMIARAGITFRYTENGPVGLLEGKRVILVIASGGTEVGSDIDFATPWLRHMLNFMGITDVQVVRSDLQNLDPEAAKARAEGDLAALAA</sequence>
<dbReference type="InterPro" id="IPR023048">
    <property type="entry name" value="NADH:quinone_OxRdtase_FMN_depd"/>
</dbReference>
<evidence type="ECO:0000256" key="3">
    <source>
        <dbReference type="ARBA" id="ARBA00023002"/>
    </source>
</evidence>
<dbReference type="AlphaFoldDB" id="A3K9E5"/>
<evidence type="ECO:0000256" key="6">
    <source>
        <dbReference type="HAMAP-Rule" id="MF_01216"/>
    </source>
</evidence>
<gene>
    <name evidence="6" type="primary">azoR</name>
    <name evidence="8" type="ORF">SSE37_15581</name>
</gene>
<comment type="similarity">
    <text evidence="6">Belongs to the azoreductase type 1 family.</text>
</comment>
<dbReference type="GO" id="GO:0010181">
    <property type="term" value="F:FMN binding"/>
    <property type="evidence" value="ECO:0007669"/>
    <property type="project" value="UniProtKB-UniRule"/>
</dbReference>
<dbReference type="HAMAP" id="MF_01216">
    <property type="entry name" value="Azoreductase_type1"/>
    <property type="match status" value="1"/>
</dbReference>
<evidence type="ECO:0000256" key="1">
    <source>
        <dbReference type="ARBA" id="ARBA00022630"/>
    </source>
</evidence>
<dbReference type="Proteomes" id="UP000005713">
    <property type="component" value="Unassembled WGS sequence"/>
</dbReference>
<dbReference type="InterPro" id="IPR003680">
    <property type="entry name" value="Flavodoxin_fold"/>
</dbReference>